<dbReference type="STRING" id="486041.B0CX54"/>
<dbReference type="PROSITE" id="PS51635">
    <property type="entry name" value="PNPLA"/>
    <property type="match status" value="1"/>
</dbReference>
<dbReference type="OrthoDB" id="630895at2759"/>
<reference evidence="6 7" key="1">
    <citation type="journal article" date="2008" name="Nature">
        <title>The genome of Laccaria bicolor provides insights into mycorrhizal symbiosis.</title>
        <authorList>
            <person name="Martin F."/>
            <person name="Aerts A."/>
            <person name="Ahren D."/>
            <person name="Brun A."/>
            <person name="Danchin E.G.J."/>
            <person name="Duchaussoy F."/>
            <person name="Gibon J."/>
            <person name="Kohler A."/>
            <person name="Lindquist E."/>
            <person name="Pereda V."/>
            <person name="Salamov A."/>
            <person name="Shapiro H.J."/>
            <person name="Wuyts J."/>
            <person name="Blaudez D."/>
            <person name="Buee M."/>
            <person name="Brokstein P."/>
            <person name="Canbaeck B."/>
            <person name="Cohen D."/>
            <person name="Courty P.E."/>
            <person name="Coutinho P.M."/>
            <person name="Delaruelle C."/>
            <person name="Detter J.C."/>
            <person name="Deveau A."/>
            <person name="DiFazio S."/>
            <person name="Duplessis S."/>
            <person name="Fraissinet-Tachet L."/>
            <person name="Lucic E."/>
            <person name="Frey-Klett P."/>
            <person name="Fourrey C."/>
            <person name="Feussner I."/>
            <person name="Gay G."/>
            <person name="Grimwood J."/>
            <person name="Hoegger P.J."/>
            <person name="Jain P."/>
            <person name="Kilaru S."/>
            <person name="Labbe J."/>
            <person name="Lin Y.C."/>
            <person name="Legue V."/>
            <person name="Le Tacon F."/>
            <person name="Marmeisse R."/>
            <person name="Melayah D."/>
            <person name="Montanini B."/>
            <person name="Muratet M."/>
            <person name="Nehls U."/>
            <person name="Niculita-Hirzel H."/>
            <person name="Oudot-Le Secq M.P."/>
            <person name="Peter M."/>
            <person name="Quesneville H."/>
            <person name="Rajashekar B."/>
            <person name="Reich M."/>
            <person name="Rouhier N."/>
            <person name="Schmutz J."/>
            <person name="Yin T."/>
            <person name="Chalot M."/>
            <person name="Henrissat B."/>
            <person name="Kuees U."/>
            <person name="Lucas S."/>
            <person name="Van de Peer Y."/>
            <person name="Podila G.K."/>
            <person name="Polle A."/>
            <person name="Pukkila P.J."/>
            <person name="Richardson P.M."/>
            <person name="Rouze P."/>
            <person name="Sanders I.R."/>
            <person name="Stajich J.E."/>
            <person name="Tunlid A."/>
            <person name="Tuskan G."/>
            <person name="Grigoriev I.V."/>
        </authorList>
    </citation>
    <scope>NUCLEOTIDE SEQUENCE [LARGE SCALE GENOMIC DNA]</scope>
    <source>
        <strain evidence="7">S238N-H82 / ATCC MYA-4686</strain>
    </source>
</reference>
<dbReference type="InParanoid" id="B0CX54"/>
<evidence type="ECO:0000256" key="4">
    <source>
        <dbReference type="PROSITE-ProRule" id="PRU01161"/>
    </source>
</evidence>
<feature type="short sequence motif" description="GXGXXG" evidence="4">
    <location>
        <begin position="402"/>
        <end position="407"/>
    </location>
</feature>
<sequence>MSVKEIASTSTPVLVEATSEAIVSQIWFKTDPIDRPFCYRAVQLQLQTDSSDQGHETAVEPGSWSWFELVIFEDAHTDKPRLKDGKELVWRSHGNRTDPLDLKTSIARNFGIVFDRRQDLLDALEIGNVVGVRVCARYPGWVNNARADLFTPMSWTLSSTQDTPEDIPDTIQDGVYTLVPTSACQVASLTQDQAQTIWFTTPVLDEDVIAKIQDLQLFTQAHGNQGEDTTGVWTWFDLVILATPEATEPNVKDGRALVWRSHDITKDSSEHTEQTGKLFSLHQQDLLSFLQPGNVIGVRACARFPGWQLHGHSARLVVRISNIVYMGSGPHRAPAKPIVDWNGVAQSNQKLQAKLEEFLDAATPKGVEAAHSVETTLLGQELRSDWQYGAGGKPLRLLSLDGGGVRGISSLYVLKAVMNKITGDPNAKPCDYFDMIAGTSTGGLIALMLGRLRMSIDECIEAYNTLASKIFSAGLLNKIKDGVDTGARYSAEVLEQAVKDVIKKYSGSEDTPMRDPVDGCKVFVVACRADDLSNRIATHLRTYINGNVEKSWADYKIWEASRATSAAPTYFPRMKLGDYEYIDGGMGFNNPVLLLMGEAHLYYGFARPFGCLVTIGTGMAPNVSLAPQGVELATNVVGAAVLLEGMATLTTNAEHANKLAEPLNAVGTYYRFNVGKKIQEKRWVEKVEPDLFSKWFKGEKPEEIEHFTPENWAKVTIELDDYQHMPDFVRLTQEYLKTEAVATEVTMDWQFVRSLCIEEHGI</sequence>
<dbReference type="GO" id="GO:0019369">
    <property type="term" value="P:arachidonate metabolic process"/>
    <property type="evidence" value="ECO:0007669"/>
    <property type="project" value="TreeGrafter"/>
</dbReference>
<dbReference type="AlphaFoldDB" id="B0CX54"/>
<evidence type="ECO:0000313" key="6">
    <source>
        <dbReference type="EMBL" id="EDR13192.1"/>
    </source>
</evidence>
<feature type="short sequence motif" description="DGA/G" evidence="4">
    <location>
        <begin position="583"/>
        <end position="585"/>
    </location>
</feature>
<evidence type="ECO:0000259" key="5">
    <source>
        <dbReference type="PROSITE" id="PS51635"/>
    </source>
</evidence>
<dbReference type="CDD" id="cd07216">
    <property type="entry name" value="Pat17_PNPLA8_PNPLA9_like3"/>
    <property type="match status" value="1"/>
</dbReference>
<evidence type="ECO:0000256" key="3">
    <source>
        <dbReference type="ARBA" id="ARBA00023098"/>
    </source>
</evidence>
<dbReference type="GO" id="GO:0016020">
    <property type="term" value="C:membrane"/>
    <property type="evidence" value="ECO:0007669"/>
    <property type="project" value="TreeGrafter"/>
</dbReference>
<evidence type="ECO:0000256" key="1">
    <source>
        <dbReference type="ARBA" id="ARBA00022801"/>
    </source>
</evidence>
<dbReference type="GO" id="GO:0046486">
    <property type="term" value="P:glycerolipid metabolic process"/>
    <property type="evidence" value="ECO:0007669"/>
    <property type="project" value="UniProtKB-ARBA"/>
</dbReference>
<dbReference type="GO" id="GO:0047499">
    <property type="term" value="F:calcium-independent phospholipase A2 activity"/>
    <property type="evidence" value="ECO:0007669"/>
    <property type="project" value="TreeGrafter"/>
</dbReference>
<dbReference type="PANTHER" id="PTHR24185">
    <property type="entry name" value="CALCIUM-INDEPENDENT PHOSPHOLIPASE A2-GAMMA"/>
    <property type="match status" value="1"/>
</dbReference>
<keyword evidence="7" id="KW-1185">Reference proteome</keyword>
<feature type="short sequence motif" description="GXSXG" evidence="4">
    <location>
        <begin position="438"/>
        <end position="442"/>
    </location>
</feature>
<dbReference type="PANTHER" id="PTHR24185:SF1">
    <property type="entry name" value="CALCIUM-INDEPENDENT PHOSPHOLIPASE A2-GAMMA"/>
    <property type="match status" value="1"/>
</dbReference>
<dbReference type="Gene3D" id="3.40.1090.10">
    <property type="entry name" value="Cytosolic phospholipase A2 catalytic domain"/>
    <property type="match status" value="1"/>
</dbReference>
<feature type="active site" description="Proton acceptor" evidence="4">
    <location>
        <position position="583"/>
    </location>
</feature>
<dbReference type="GeneID" id="6071644"/>
<protein>
    <submittedName>
        <fullName evidence="6">Predicted protein</fullName>
    </submittedName>
</protein>
<proteinExistence type="predicted"/>
<keyword evidence="2 4" id="KW-0442">Lipid degradation</keyword>
<name>B0CX54_LACBS</name>
<dbReference type="InterPro" id="IPR016035">
    <property type="entry name" value="Acyl_Trfase/lysoPLipase"/>
</dbReference>
<keyword evidence="1 4" id="KW-0378">Hydrolase</keyword>
<dbReference type="RefSeq" id="XP_001875690.1">
    <property type="nucleotide sequence ID" value="XM_001875655.1"/>
</dbReference>
<feature type="domain" description="PNPLA" evidence="5">
    <location>
        <begin position="398"/>
        <end position="596"/>
    </location>
</feature>
<dbReference type="SUPFAM" id="SSF52151">
    <property type="entry name" value="FabD/lysophospholipase-like"/>
    <property type="match status" value="1"/>
</dbReference>
<gene>
    <name evidence="6" type="ORF">LACBIDRAFT_292434</name>
</gene>
<accession>B0CX54</accession>
<evidence type="ECO:0000313" key="7">
    <source>
        <dbReference type="Proteomes" id="UP000001194"/>
    </source>
</evidence>
<dbReference type="KEGG" id="lbc:LACBIDRAFT_292434"/>
<keyword evidence="3 4" id="KW-0443">Lipid metabolism</keyword>
<organism evidence="7">
    <name type="scientific">Laccaria bicolor (strain S238N-H82 / ATCC MYA-4686)</name>
    <name type="common">Bicoloured deceiver</name>
    <name type="synonym">Laccaria laccata var. bicolor</name>
    <dbReference type="NCBI Taxonomy" id="486041"/>
    <lineage>
        <taxon>Eukaryota</taxon>
        <taxon>Fungi</taxon>
        <taxon>Dikarya</taxon>
        <taxon>Basidiomycota</taxon>
        <taxon>Agaricomycotina</taxon>
        <taxon>Agaricomycetes</taxon>
        <taxon>Agaricomycetidae</taxon>
        <taxon>Agaricales</taxon>
        <taxon>Agaricineae</taxon>
        <taxon>Hydnangiaceae</taxon>
        <taxon>Laccaria</taxon>
    </lineage>
</organism>
<dbReference type="HOGENOM" id="CLU_022435_0_0_1"/>
<dbReference type="Proteomes" id="UP000001194">
    <property type="component" value="Unassembled WGS sequence"/>
</dbReference>
<dbReference type="EMBL" id="DS547093">
    <property type="protein sequence ID" value="EDR13192.1"/>
    <property type="molecule type" value="Genomic_DNA"/>
</dbReference>
<dbReference type="GO" id="GO:0016042">
    <property type="term" value="P:lipid catabolic process"/>
    <property type="evidence" value="ECO:0007669"/>
    <property type="project" value="UniProtKB-UniRule"/>
</dbReference>
<dbReference type="InterPro" id="IPR002641">
    <property type="entry name" value="PNPLA_dom"/>
</dbReference>
<feature type="active site" description="Nucleophile" evidence="4">
    <location>
        <position position="440"/>
    </location>
</feature>
<evidence type="ECO:0000256" key="2">
    <source>
        <dbReference type="ARBA" id="ARBA00022963"/>
    </source>
</evidence>
<dbReference type="Pfam" id="PF01734">
    <property type="entry name" value="Patatin"/>
    <property type="match status" value="1"/>
</dbReference>